<gene>
    <name evidence="1" type="ORF">KP509_01G028900</name>
</gene>
<dbReference type="Proteomes" id="UP000825935">
    <property type="component" value="Chromosome 1"/>
</dbReference>
<keyword evidence="2" id="KW-1185">Reference proteome</keyword>
<accession>A0A8T2VJX0</accession>
<dbReference type="AlphaFoldDB" id="A0A8T2VJX0"/>
<organism evidence="1 2">
    <name type="scientific">Ceratopteris richardii</name>
    <name type="common">Triangle waterfern</name>
    <dbReference type="NCBI Taxonomy" id="49495"/>
    <lineage>
        <taxon>Eukaryota</taxon>
        <taxon>Viridiplantae</taxon>
        <taxon>Streptophyta</taxon>
        <taxon>Embryophyta</taxon>
        <taxon>Tracheophyta</taxon>
        <taxon>Polypodiopsida</taxon>
        <taxon>Polypodiidae</taxon>
        <taxon>Polypodiales</taxon>
        <taxon>Pteridineae</taxon>
        <taxon>Pteridaceae</taxon>
        <taxon>Parkerioideae</taxon>
        <taxon>Ceratopteris</taxon>
    </lineage>
</organism>
<dbReference type="InterPro" id="IPR043129">
    <property type="entry name" value="ATPase_NBD"/>
</dbReference>
<dbReference type="PANTHER" id="PTHR14187:SF5">
    <property type="entry name" value="HEAT SHOCK 70 KDA PROTEIN 12A"/>
    <property type="match status" value="1"/>
</dbReference>
<comment type="caution">
    <text evidence="1">The sequence shown here is derived from an EMBL/GenBank/DDBJ whole genome shotgun (WGS) entry which is preliminary data.</text>
</comment>
<protein>
    <submittedName>
        <fullName evidence="1">Uncharacterized protein</fullName>
    </submittedName>
</protein>
<dbReference type="EMBL" id="CM035406">
    <property type="protein sequence ID" value="KAH7445923.1"/>
    <property type="molecule type" value="Genomic_DNA"/>
</dbReference>
<evidence type="ECO:0000313" key="2">
    <source>
        <dbReference type="Proteomes" id="UP000825935"/>
    </source>
</evidence>
<dbReference type="SUPFAM" id="SSF53067">
    <property type="entry name" value="Actin-like ATPase domain"/>
    <property type="match status" value="2"/>
</dbReference>
<dbReference type="CDD" id="cd10229">
    <property type="entry name" value="ASKHA_NBD_HSP70_HSPA12"/>
    <property type="match status" value="1"/>
</dbReference>
<dbReference type="OrthoDB" id="546249at2759"/>
<reference evidence="1" key="1">
    <citation type="submission" date="2021-08" db="EMBL/GenBank/DDBJ databases">
        <title>WGS assembly of Ceratopteris richardii.</title>
        <authorList>
            <person name="Marchant D.B."/>
            <person name="Chen G."/>
            <person name="Jenkins J."/>
            <person name="Shu S."/>
            <person name="Leebens-Mack J."/>
            <person name="Grimwood J."/>
            <person name="Schmutz J."/>
            <person name="Soltis P."/>
            <person name="Soltis D."/>
            <person name="Chen Z.-H."/>
        </authorList>
    </citation>
    <scope>NUCLEOTIDE SEQUENCE</scope>
    <source>
        <strain evidence="1">Whitten #5841</strain>
        <tissue evidence="1">Leaf</tissue>
    </source>
</reference>
<proteinExistence type="predicted"/>
<name>A0A8T2VJX0_CERRI</name>
<dbReference type="PANTHER" id="PTHR14187">
    <property type="entry name" value="ALPHA KINASE/ELONGATION FACTOR 2 KINASE"/>
    <property type="match status" value="1"/>
</dbReference>
<sequence>MPSCFTCFLGDGHADEEFIEQGSGIGVSEPEVRGLPNNGLFLNTSSQTEIAVADTSSLAEIVVAVDFGTTFSGFAYAKTCTTPLEIHDNCAWPGAGRAGAMPYCKNQTSLFYVPSSTNDKSFELKEWGWSAFLAFEEAMANAVRMNAITAECSWNCSRAIGAASLSQQADGLQGFYAYNFKLYLAPQESNTASLPTLPEGLTPERLVVGYLRRLTDFIVQQLRASINNNLSKEDIQFCLTVPAIWDENAKQTMRCYAEKAGMVNGRHCPRGISASRWPLHIILEPEAASAYCQDNAPLSLTLKTGDRILVTDIGGGTIDLVVHEVVECHANIGPTKVKEVVPSYGSVGGGSFVDVSFFELIEEKVGCFRQYSRSVNPWLPLLLFQWWQKVKTDFDGSPHFHANYGLMNSGLTEAWKKHDQDNGINREDRFYWQLSFDSHDFKRIFDPEVEKVIGLIDKHIKGIKLLMVVGGFAASPYVKKSLMDRFANRVKRILIPMEPGRAICRGAVRLYTRRTFIQARISKKTYAIHAVRDARRDDPRHLLFIGEQGKLKCAKALAIFVRAEEEVRVGRSKREIFIPSRQGMKLMKFNLYSCLRSDPKYTTDEDVQWEGSFEIDISNGMILGTKRKIRVTMLFGDSLITVTASPMNFGNREHQESLVVSFERGIQVCASITSGE</sequence>
<evidence type="ECO:0000313" key="1">
    <source>
        <dbReference type="EMBL" id="KAH7445923.1"/>
    </source>
</evidence>
<dbReference type="Gene3D" id="3.30.420.40">
    <property type="match status" value="1"/>
</dbReference>